<sequence>MERIYRESDYMTSFYFEDLSERYNSELDDLRTDSENRNVLARRLQEKRQCLKDLLPMIEEAPEMVAPALHGAYTFNDRRILDRAANATPGLGRFPRWAEVEKTLDIEPWARPLIEMCLRNADGEAFLTTTAVLEWMLTEDIRKPDSTFHVEEEDEDDTEDLGEAGESWMAEQGFDTPDR</sequence>
<evidence type="ECO:0000313" key="2">
    <source>
        <dbReference type="EMBL" id="CAI09682.1"/>
    </source>
</evidence>
<dbReference type="AlphaFoldDB" id="Q5NZ32"/>
<organism evidence="2 3">
    <name type="scientific">Aromatoleum aromaticum (strain DSM 19018 / LMG 30748 / EbN1)</name>
    <name type="common">Azoarcus sp. (strain EbN1)</name>
    <dbReference type="NCBI Taxonomy" id="76114"/>
    <lineage>
        <taxon>Bacteria</taxon>
        <taxon>Pseudomonadati</taxon>
        <taxon>Pseudomonadota</taxon>
        <taxon>Betaproteobacteria</taxon>
        <taxon>Rhodocyclales</taxon>
        <taxon>Rhodocyclaceae</taxon>
        <taxon>Aromatoleum</taxon>
    </lineage>
</organism>
<dbReference type="eggNOG" id="ENOG5032SXC">
    <property type="taxonomic scope" value="Bacteria"/>
</dbReference>
<keyword evidence="3" id="KW-1185">Reference proteome</keyword>
<dbReference type="HOGENOM" id="CLU_1521966_0_0_4"/>
<evidence type="ECO:0000313" key="3">
    <source>
        <dbReference type="Proteomes" id="UP000006552"/>
    </source>
</evidence>
<protein>
    <submittedName>
        <fullName evidence="2">Uncharacterized protein</fullName>
    </submittedName>
</protein>
<accession>Q5NZ32</accession>
<dbReference type="Proteomes" id="UP000006552">
    <property type="component" value="Chromosome"/>
</dbReference>
<gene>
    <name evidence="2" type="ORF">ebA6224</name>
</gene>
<name>Q5NZ32_AROAE</name>
<feature type="compositionally biased region" description="Acidic residues" evidence="1">
    <location>
        <begin position="151"/>
        <end position="163"/>
    </location>
</feature>
<dbReference type="EMBL" id="CR555306">
    <property type="protein sequence ID" value="CAI09682.1"/>
    <property type="molecule type" value="Genomic_DNA"/>
</dbReference>
<feature type="region of interest" description="Disordered" evidence="1">
    <location>
        <begin position="144"/>
        <end position="179"/>
    </location>
</feature>
<proteinExistence type="predicted"/>
<dbReference type="KEGG" id="eba:ebA6224"/>
<dbReference type="STRING" id="76114.ebA6224"/>
<evidence type="ECO:0000256" key="1">
    <source>
        <dbReference type="SAM" id="MobiDB-lite"/>
    </source>
</evidence>
<reference evidence="2 3" key="1">
    <citation type="journal article" date="2005" name="Arch. Microbiol.">
        <title>The genome sequence of an anaerobic aromatic-degrading denitrifying bacterium, strain EbN1.</title>
        <authorList>
            <person name="Rabus R."/>
            <person name="Kube M."/>
            <person name="Heider J."/>
            <person name="Beck A."/>
            <person name="Heitmann K."/>
            <person name="Widdel F."/>
            <person name="Reinhardt R."/>
        </authorList>
    </citation>
    <scope>NUCLEOTIDE SEQUENCE [LARGE SCALE GENOMIC DNA]</scope>
    <source>
        <strain evidence="2 3">EbN1</strain>
    </source>
</reference>